<dbReference type="GeneID" id="37016791"/>
<evidence type="ECO:0000256" key="4">
    <source>
        <dbReference type="PROSITE-ProRule" id="PRU00108"/>
    </source>
</evidence>
<evidence type="ECO:0000259" key="7">
    <source>
        <dbReference type="PROSITE" id="PS50071"/>
    </source>
</evidence>
<dbReference type="PROSITE" id="PS50071">
    <property type="entry name" value="HOMEOBOX_2"/>
    <property type="match status" value="1"/>
</dbReference>
<dbReference type="Pfam" id="PF00046">
    <property type="entry name" value="Homeodomain"/>
    <property type="match status" value="1"/>
</dbReference>
<dbReference type="CDD" id="cd00086">
    <property type="entry name" value="homeodomain"/>
    <property type="match status" value="1"/>
</dbReference>
<evidence type="ECO:0000256" key="6">
    <source>
        <dbReference type="SAM" id="MobiDB-lite"/>
    </source>
</evidence>
<feature type="domain" description="Homeobox" evidence="7">
    <location>
        <begin position="158"/>
        <end position="218"/>
    </location>
</feature>
<dbReference type="STRING" id="1684307.A0A316U3W9"/>
<dbReference type="AlphaFoldDB" id="A0A316U3W9"/>
<dbReference type="GO" id="GO:0043565">
    <property type="term" value="F:sequence-specific DNA binding"/>
    <property type="evidence" value="ECO:0007669"/>
    <property type="project" value="TreeGrafter"/>
</dbReference>
<dbReference type="RefSeq" id="XP_025346658.1">
    <property type="nucleotide sequence ID" value="XM_025495057.1"/>
</dbReference>
<feature type="region of interest" description="Disordered" evidence="6">
    <location>
        <begin position="215"/>
        <end position="294"/>
    </location>
</feature>
<evidence type="ECO:0000313" key="9">
    <source>
        <dbReference type="Proteomes" id="UP000245942"/>
    </source>
</evidence>
<feature type="region of interest" description="Disordered" evidence="6">
    <location>
        <begin position="348"/>
        <end position="368"/>
    </location>
</feature>
<dbReference type="Gene3D" id="1.10.10.60">
    <property type="entry name" value="Homeodomain-like"/>
    <property type="match status" value="1"/>
</dbReference>
<evidence type="ECO:0000256" key="5">
    <source>
        <dbReference type="RuleBase" id="RU000682"/>
    </source>
</evidence>
<feature type="region of interest" description="Disordered" evidence="6">
    <location>
        <begin position="562"/>
        <end position="589"/>
    </location>
</feature>
<evidence type="ECO:0000256" key="1">
    <source>
        <dbReference type="ARBA" id="ARBA00023015"/>
    </source>
</evidence>
<organism evidence="8 9">
    <name type="scientific">Pseudomicrostroma glucosiphilum</name>
    <dbReference type="NCBI Taxonomy" id="1684307"/>
    <lineage>
        <taxon>Eukaryota</taxon>
        <taxon>Fungi</taxon>
        <taxon>Dikarya</taxon>
        <taxon>Basidiomycota</taxon>
        <taxon>Ustilaginomycotina</taxon>
        <taxon>Exobasidiomycetes</taxon>
        <taxon>Microstromatales</taxon>
        <taxon>Microstromatales incertae sedis</taxon>
        <taxon>Pseudomicrostroma</taxon>
    </lineage>
</organism>
<keyword evidence="9" id="KW-1185">Reference proteome</keyword>
<feature type="compositionally biased region" description="Low complexity" evidence="6">
    <location>
        <begin position="281"/>
        <end position="293"/>
    </location>
</feature>
<evidence type="ECO:0000256" key="3">
    <source>
        <dbReference type="ARBA" id="ARBA00025748"/>
    </source>
</evidence>
<accession>A0A316U3W9</accession>
<dbReference type="InterPro" id="IPR045224">
    <property type="entry name" value="HDZip_class_I_plant"/>
</dbReference>
<keyword evidence="4 5" id="KW-0238">DNA-binding</keyword>
<dbReference type="SUPFAM" id="SSF46689">
    <property type="entry name" value="Homeodomain-like"/>
    <property type="match status" value="1"/>
</dbReference>
<feature type="region of interest" description="Disordered" evidence="6">
    <location>
        <begin position="632"/>
        <end position="701"/>
    </location>
</feature>
<keyword evidence="1" id="KW-0805">Transcription regulation</keyword>
<dbReference type="OrthoDB" id="6159439at2759"/>
<dbReference type="PANTHER" id="PTHR24326:SF606">
    <property type="entry name" value="HOMEOBOX-LEUCINE ZIPPER PROTEIN ATHB-54"/>
    <property type="match status" value="1"/>
</dbReference>
<proteinExistence type="inferred from homology"/>
<comment type="similarity">
    <text evidence="3">Belongs to the HD-ZIP homeobox family. Class I subfamily.</text>
</comment>
<feature type="compositionally biased region" description="Low complexity" evidence="6">
    <location>
        <begin position="562"/>
        <end position="573"/>
    </location>
</feature>
<evidence type="ECO:0000256" key="2">
    <source>
        <dbReference type="ARBA" id="ARBA00023163"/>
    </source>
</evidence>
<protein>
    <recommendedName>
        <fullName evidence="7">Homeobox domain-containing protein</fullName>
    </recommendedName>
</protein>
<dbReference type="SMART" id="SM00389">
    <property type="entry name" value="HOX"/>
    <property type="match status" value="1"/>
</dbReference>
<dbReference type="PANTHER" id="PTHR24326">
    <property type="entry name" value="HOMEOBOX-LEUCINE ZIPPER PROTEIN"/>
    <property type="match status" value="1"/>
</dbReference>
<dbReference type="InterPro" id="IPR009057">
    <property type="entry name" value="Homeodomain-like_sf"/>
</dbReference>
<keyword evidence="4 5" id="KW-0371">Homeobox</keyword>
<dbReference type="GO" id="GO:0005634">
    <property type="term" value="C:nucleus"/>
    <property type="evidence" value="ECO:0007669"/>
    <property type="project" value="UniProtKB-SubCell"/>
</dbReference>
<keyword evidence="2" id="KW-0804">Transcription</keyword>
<dbReference type="GO" id="GO:0003700">
    <property type="term" value="F:DNA-binding transcription factor activity"/>
    <property type="evidence" value="ECO:0007669"/>
    <property type="project" value="InterPro"/>
</dbReference>
<keyword evidence="4 5" id="KW-0539">Nucleus</keyword>
<dbReference type="InterPro" id="IPR001356">
    <property type="entry name" value="HD"/>
</dbReference>
<gene>
    <name evidence="8" type="ORF">BCV69DRAFT_313751</name>
</gene>
<feature type="DNA-binding region" description="Homeobox" evidence="4">
    <location>
        <begin position="160"/>
        <end position="219"/>
    </location>
</feature>
<dbReference type="Proteomes" id="UP000245942">
    <property type="component" value="Unassembled WGS sequence"/>
</dbReference>
<reference evidence="8 9" key="1">
    <citation type="journal article" date="2018" name="Mol. Biol. Evol.">
        <title>Broad Genomic Sampling Reveals a Smut Pathogenic Ancestry of the Fungal Clade Ustilaginomycotina.</title>
        <authorList>
            <person name="Kijpornyongpan T."/>
            <person name="Mondo S.J."/>
            <person name="Barry K."/>
            <person name="Sandor L."/>
            <person name="Lee J."/>
            <person name="Lipzen A."/>
            <person name="Pangilinan J."/>
            <person name="LaButti K."/>
            <person name="Hainaut M."/>
            <person name="Henrissat B."/>
            <person name="Grigoriev I.V."/>
            <person name="Spatafora J.W."/>
            <person name="Aime M.C."/>
        </authorList>
    </citation>
    <scope>NUCLEOTIDE SEQUENCE [LARGE SCALE GENOMIC DNA]</scope>
    <source>
        <strain evidence="8 9">MCA 4718</strain>
    </source>
</reference>
<name>A0A316U3W9_9BASI</name>
<sequence length="701" mass="76031">MSHLSLLEDYLSCSNRILDVLSKDCLLPVQQDMNTSTVTVPHLPKQGTFAAELRARLHSRALGETLIESICDLYQSRCCIWQEKIQVEWIKSYTRLVGLGGKASTLRLMQKACIANLSRGMQCMQDDVLSLIDERIEKYRIDSEAAASASSGDQFSDSDDDDNARGHSAEAVAILEAAYAYTTNITQAEKRRLAQATGLEPRQVVIWFQNRRNRKVKSRTEAGAPSTAVHTVSPSAHLARKRKMSCNDAASPRRPSSFVTPEKKARLPDMPPPPIDRRLLSGSSNASVGSSIDSRTESLLSGWAGSERYGQQRAVSSESAATSYTSPSICSSFASTLASEECSSSTRVNAQEARRKQPASVRSEQEQAFAQRLLPSSPAHGHREPPPAEIAHIFNDGQEHLASCGLWGSSNFLFTDDSDVPRLDFDDLGLEPADFGKEGSLLFDFAAPPPAGGAQLWQRGPPMVGVPSGTLHNQYPFAATSTTTLGYALDPSASAQDRTSSRPRHFTDVAESLNEGDFNLFAALASLPTFKDMSPDAILQFAASGGHDLSVDAERTRYAQSLPTLGSSPSSSTPREKDIVTPPSRVADANSPEDFAFTFDFAELGLDRSFAEIRKSYRVADEEAKMYSISEVEDEEGGGATSGWETGPEEMKGRGTKRSSSGTIISERHTSSETSSGPWAIPARPVDLHGQRQAGGRFFAS</sequence>
<dbReference type="GO" id="GO:0045893">
    <property type="term" value="P:positive regulation of DNA-templated transcription"/>
    <property type="evidence" value="ECO:0007669"/>
    <property type="project" value="TreeGrafter"/>
</dbReference>
<comment type="subcellular location">
    <subcellularLocation>
        <location evidence="4 5">Nucleus</location>
    </subcellularLocation>
</comment>
<dbReference type="EMBL" id="KZ819331">
    <property type="protein sequence ID" value="PWN19498.1"/>
    <property type="molecule type" value="Genomic_DNA"/>
</dbReference>
<evidence type="ECO:0000313" key="8">
    <source>
        <dbReference type="EMBL" id="PWN19498.1"/>
    </source>
</evidence>